<reference evidence="2" key="1">
    <citation type="submission" date="2021-12" db="EMBL/GenBank/DDBJ databases">
        <authorList>
            <person name="Li Y."/>
        </authorList>
    </citation>
    <scope>NUCLEOTIDE SEQUENCE</scope>
    <source>
        <strain evidence="2">DKSPLA3</strain>
    </source>
</reference>
<comment type="caution">
    <text evidence="2">The sequence shown here is derived from an EMBL/GenBank/DDBJ whole genome shotgun (WGS) entry which is preliminary data.</text>
</comment>
<dbReference type="EMBL" id="JAJOZR010000001">
    <property type="protein sequence ID" value="MCD7107897.1"/>
    <property type="molecule type" value="Genomic_DNA"/>
</dbReference>
<evidence type="ECO:0000313" key="3">
    <source>
        <dbReference type="Proteomes" id="UP001139089"/>
    </source>
</evidence>
<proteinExistence type="predicted"/>
<keyword evidence="3" id="KW-1185">Reference proteome</keyword>
<sequence>MTQPLALMTGDRPPPPARDTRTFHYIVQNIDDIASVYGHGLAGRVLVEVAARADLAFANRSWPAVIEAWGVTLVCYDFDDGIDDWTMLETSLVKICGDAIVVAGHDVFVSLTLLEMSTIAHLATSRPRGRMVNAFEFRGDMCVAASVYRALARSGIYFSEDRVAASDGGPDLYRPLSAHVVYGDGCEVSAQQVDARNVMGALERVGLTRVFDRMVVLAAIDRLRHRPEETLGCSISALSAIDDVWWHSTLVTLSAQPSIAARLILEIERLHLLAHPEPVALFAAALRARGCRVAIGEFDGAGAALALARDGVVDLIKIDAGRDAHAQPAMRRAEVCALIRQAGHLKAAVVAANVENETDFAEVLSAGARWVHGPFIG</sequence>
<organism evidence="2 3">
    <name type="scientific">Rhizobium quercicola</name>
    <dbReference type="NCBI Taxonomy" id="2901226"/>
    <lineage>
        <taxon>Bacteria</taxon>
        <taxon>Pseudomonadati</taxon>
        <taxon>Pseudomonadota</taxon>
        <taxon>Alphaproteobacteria</taxon>
        <taxon>Hyphomicrobiales</taxon>
        <taxon>Rhizobiaceae</taxon>
        <taxon>Rhizobium/Agrobacterium group</taxon>
        <taxon>Rhizobium</taxon>
    </lineage>
</organism>
<feature type="domain" description="EAL" evidence="1">
    <location>
        <begin position="140"/>
        <end position="377"/>
    </location>
</feature>
<dbReference type="RefSeq" id="WP_231811612.1">
    <property type="nucleotide sequence ID" value="NZ_JAJOZR010000001.1"/>
</dbReference>
<dbReference type="Pfam" id="PF00563">
    <property type="entry name" value="EAL"/>
    <property type="match status" value="1"/>
</dbReference>
<dbReference type="Proteomes" id="UP001139089">
    <property type="component" value="Unassembled WGS sequence"/>
</dbReference>
<gene>
    <name evidence="2" type="ORF">LRX75_02465</name>
</gene>
<protein>
    <submittedName>
        <fullName evidence="2">EAL domain-containing protein</fullName>
    </submittedName>
</protein>
<dbReference type="SUPFAM" id="SSF141868">
    <property type="entry name" value="EAL domain-like"/>
    <property type="match status" value="1"/>
</dbReference>
<dbReference type="Gene3D" id="3.20.20.450">
    <property type="entry name" value="EAL domain"/>
    <property type="match status" value="1"/>
</dbReference>
<accession>A0A9X1NMT4</accession>
<dbReference type="AlphaFoldDB" id="A0A9X1NMT4"/>
<name>A0A9X1NMT4_9HYPH</name>
<dbReference type="PROSITE" id="PS50883">
    <property type="entry name" value="EAL"/>
    <property type="match status" value="1"/>
</dbReference>
<evidence type="ECO:0000313" key="2">
    <source>
        <dbReference type="EMBL" id="MCD7107897.1"/>
    </source>
</evidence>
<dbReference type="InterPro" id="IPR035919">
    <property type="entry name" value="EAL_sf"/>
</dbReference>
<evidence type="ECO:0000259" key="1">
    <source>
        <dbReference type="PROSITE" id="PS50883"/>
    </source>
</evidence>
<dbReference type="InterPro" id="IPR001633">
    <property type="entry name" value="EAL_dom"/>
</dbReference>